<feature type="transmembrane region" description="Helical" evidence="6">
    <location>
        <begin position="6"/>
        <end position="27"/>
    </location>
</feature>
<dbReference type="PANTHER" id="PTHR30238">
    <property type="entry name" value="MEMBRANE BOUND PREDICTED REDOX MODULATOR"/>
    <property type="match status" value="1"/>
</dbReference>
<evidence type="ECO:0000313" key="8">
    <source>
        <dbReference type="Proteomes" id="UP001220064"/>
    </source>
</evidence>
<feature type="transmembrane region" description="Helical" evidence="6">
    <location>
        <begin position="132"/>
        <end position="149"/>
    </location>
</feature>
<evidence type="ECO:0000256" key="1">
    <source>
        <dbReference type="ARBA" id="ARBA00004141"/>
    </source>
</evidence>
<comment type="subcellular location">
    <subcellularLocation>
        <location evidence="1">Membrane</location>
        <topology evidence="1">Multi-pass membrane protein</topology>
    </subcellularLocation>
</comment>
<sequence length="372" mass="41370">MSVPVWIWAVTGAVILGLFIFDFYSHVRTPHEPTLKEAATWTAVYVSLAVVFGLVIWGLWNHEHAMQFYTGYVTELALSVDNLFVFALIMGAFKIPRQYQQKVLLIGIIVALLCRLVFILLGAAVIQAWSDVFYLFALFLLYTAVKLIIDEVRDAPETSPDDMTIIKVLRRVIPVTHRYYGERLTHRDDKRGKFMLTPLAVALVSIGLIDVMFAFDSIPAIYGVTNEAFLVFTTNAFALMGLRQMYFLLDGLLDRLVYLPYGLAIILGFIGVKLMLHALHENNLPFINGGESVAVPEVSTFVSLAVIVGVLAITVIASVIRDKRDESQGGVNVSNTGTHYDWDDFGNKIVRTKAGDYVGRADELTAADLPDA</sequence>
<dbReference type="EMBL" id="CP063189">
    <property type="protein sequence ID" value="WCZ32709.1"/>
    <property type="molecule type" value="Genomic_DNA"/>
</dbReference>
<evidence type="ECO:0000256" key="3">
    <source>
        <dbReference type="ARBA" id="ARBA00022692"/>
    </source>
</evidence>
<evidence type="ECO:0000313" key="7">
    <source>
        <dbReference type="EMBL" id="WCZ32709.1"/>
    </source>
</evidence>
<proteinExistence type="inferred from homology"/>
<feature type="transmembrane region" description="Helical" evidence="6">
    <location>
        <begin position="39"/>
        <end position="60"/>
    </location>
</feature>
<keyword evidence="4 6" id="KW-1133">Transmembrane helix</keyword>
<dbReference type="RefSeq" id="WP_022862183.1">
    <property type="nucleotide sequence ID" value="NZ_ATVG01000001.1"/>
</dbReference>
<feature type="transmembrane region" description="Helical" evidence="6">
    <location>
        <begin position="103"/>
        <end position="126"/>
    </location>
</feature>
<evidence type="ECO:0000256" key="4">
    <source>
        <dbReference type="ARBA" id="ARBA00022989"/>
    </source>
</evidence>
<keyword evidence="5 6" id="KW-0472">Membrane</keyword>
<evidence type="ECO:0000256" key="6">
    <source>
        <dbReference type="SAM" id="Phobius"/>
    </source>
</evidence>
<dbReference type="InterPro" id="IPR005496">
    <property type="entry name" value="Integral_membrane_TerC"/>
</dbReference>
<evidence type="ECO:0000256" key="2">
    <source>
        <dbReference type="ARBA" id="ARBA00007511"/>
    </source>
</evidence>
<name>A0ABY7U7Y7_9CORY</name>
<dbReference type="Pfam" id="PF03741">
    <property type="entry name" value="TerC"/>
    <property type="match status" value="1"/>
</dbReference>
<feature type="transmembrane region" description="Helical" evidence="6">
    <location>
        <begin position="196"/>
        <end position="222"/>
    </location>
</feature>
<dbReference type="InterPro" id="IPR022369">
    <property type="entry name" value="Integral_membrane_TerC_rswitch"/>
</dbReference>
<dbReference type="Proteomes" id="UP001220064">
    <property type="component" value="Chromosome"/>
</dbReference>
<dbReference type="NCBIfam" id="TIGR03718">
    <property type="entry name" value="R_switched_Alx"/>
    <property type="match status" value="1"/>
</dbReference>
<keyword evidence="3 6" id="KW-0812">Transmembrane</keyword>
<feature type="transmembrane region" description="Helical" evidence="6">
    <location>
        <begin position="228"/>
        <end position="249"/>
    </location>
</feature>
<dbReference type="PANTHER" id="PTHR30238:SF0">
    <property type="entry name" value="THYLAKOID MEMBRANE PROTEIN TERC, CHLOROPLASTIC"/>
    <property type="match status" value="1"/>
</dbReference>
<gene>
    <name evidence="7" type="primary">alx</name>
    <name evidence="7" type="ORF">CMASS_06375</name>
</gene>
<accession>A0ABY7U7Y7</accession>
<organism evidence="7 8">
    <name type="scientific">Corynebacterium massiliense DSM 45435</name>
    <dbReference type="NCBI Taxonomy" id="1121364"/>
    <lineage>
        <taxon>Bacteria</taxon>
        <taxon>Bacillati</taxon>
        <taxon>Actinomycetota</taxon>
        <taxon>Actinomycetes</taxon>
        <taxon>Mycobacteriales</taxon>
        <taxon>Corynebacteriaceae</taxon>
        <taxon>Corynebacterium</taxon>
    </lineage>
</organism>
<keyword evidence="8" id="KW-1185">Reference proteome</keyword>
<feature type="transmembrane region" description="Helical" evidence="6">
    <location>
        <begin position="256"/>
        <end position="278"/>
    </location>
</feature>
<reference evidence="7 8" key="1">
    <citation type="submission" date="2020-10" db="EMBL/GenBank/DDBJ databases">
        <title>Complete genome sequence of Corynebacterium massiliense DSM 45435, type strain of Corynebacterium massiliense.</title>
        <authorList>
            <person name="Busche T."/>
            <person name="Kalinowski J."/>
            <person name="Ruckert C."/>
        </authorList>
    </citation>
    <scope>NUCLEOTIDE SEQUENCE [LARGE SCALE GENOMIC DNA]</scope>
    <source>
        <strain evidence="7 8">DSM 45435</strain>
    </source>
</reference>
<evidence type="ECO:0000256" key="5">
    <source>
        <dbReference type="ARBA" id="ARBA00023136"/>
    </source>
</evidence>
<feature type="transmembrane region" description="Helical" evidence="6">
    <location>
        <begin position="298"/>
        <end position="320"/>
    </location>
</feature>
<protein>
    <submittedName>
        <fullName evidence="7">Inner membrane protein alx</fullName>
    </submittedName>
</protein>
<feature type="transmembrane region" description="Helical" evidence="6">
    <location>
        <begin position="72"/>
        <end position="91"/>
    </location>
</feature>
<comment type="similarity">
    <text evidence="2">Belongs to the TerC family.</text>
</comment>